<name>A0A6B1G252_9CHLR</name>
<feature type="non-terminal residue" evidence="1">
    <location>
        <position position="100"/>
    </location>
</feature>
<evidence type="ECO:0008006" key="2">
    <source>
        <dbReference type="Google" id="ProtNLM"/>
    </source>
</evidence>
<comment type="caution">
    <text evidence="1">The sequence shown here is derived from an EMBL/GenBank/DDBJ whole genome shotgun (WGS) entry which is preliminary data.</text>
</comment>
<evidence type="ECO:0000313" key="1">
    <source>
        <dbReference type="EMBL" id="MYH62999.1"/>
    </source>
</evidence>
<organism evidence="1">
    <name type="scientific">Caldilineaceae bacterium SB0675_bin_29</name>
    <dbReference type="NCBI Taxonomy" id="2605266"/>
    <lineage>
        <taxon>Bacteria</taxon>
        <taxon>Bacillati</taxon>
        <taxon>Chloroflexota</taxon>
        <taxon>Caldilineae</taxon>
        <taxon>Caldilineales</taxon>
        <taxon>Caldilineaceae</taxon>
    </lineage>
</organism>
<dbReference type="EMBL" id="VYDA01000533">
    <property type="protein sequence ID" value="MYH62999.1"/>
    <property type="molecule type" value="Genomic_DNA"/>
</dbReference>
<sequence length="100" mass="11756">MLTHDQLRHFSDHGWVLEENVLSPEQIEAYKAALERQSHYVRPLAHDDDDEIVHIDCMVNGDPVFREWLMIPQVLEANRQLMGAEIKYETCHAMIKRPHP</sequence>
<dbReference type="AlphaFoldDB" id="A0A6B1G252"/>
<protein>
    <recommendedName>
        <fullName evidence="2">Phytanoyl-CoA dioxygenase family protein</fullName>
    </recommendedName>
</protein>
<dbReference type="Gene3D" id="2.60.120.620">
    <property type="entry name" value="q2cbj1_9rhob like domain"/>
    <property type="match status" value="1"/>
</dbReference>
<accession>A0A6B1G252</accession>
<proteinExistence type="predicted"/>
<dbReference type="SUPFAM" id="SSF51197">
    <property type="entry name" value="Clavaminate synthase-like"/>
    <property type="match status" value="1"/>
</dbReference>
<gene>
    <name evidence="1" type="ORF">F4148_15010</name>
</gene>
<reference evidence="1" key="1">
    <citation type="submission" date="2019-09" db="EMBL/GenBank/DDBJ databases">
        <title>Characterisation of the sponge microbiome using genome-centric metagenomics.</title>
        <authorList>
            <person name="Engelberts J.P."/>
            <person name="Robbins S.J."/>
            <person name="De Goeij J.M."/>
            <person name="Aranda M."/>
            <person name="Bell S.C."/>
            <person name="Webster N.S."/>
        </authorList>
    </citation>
    <scope>NUCLEOTIDE SEQUENCE</scope>
    <source>
        <strain evidence="1">SB0675_bin_29</strain>
    </source>
</reference>